<sequence>QAADDTADVLESLNPDDDVDSVAWIKQQPLPYPAAGCSGAVHKQGDGGAALGSSPAHACGQAQRHDRRQRVGADVDWADDARLIQRGQGATPRSLLPCRTGMEP</sequence>
<dbReference type="Gramene" id="AET7Gv20106100.12">
    <property type="protein sequence ID" value="AET7Gv20106100.12"/>
    <property type="gene ID" value="AET7Gv20106100"/>
</dbReference>
<evidence type="ECO:0000256" key="1">
    <source>
        <dbReference type="SAM" id="MobiDB-lite"/>
    </source>
</evidence>
<protein>
    <submittedName>
        <fullName evidence="2">Uncharacterized protein</fullName>
    </submittedName>
</protein>
<evidence type="ECO:0000313" key="3">
    <source>
        <dbReference type="Proteomes" id="UP000015105"/>
    </source>
</evidence>
<evidence type="ECO:0000313" key="2">
    <source>
        <dbReference type="EnsemblPlants" id="AET7Gv20106100.12"/>
    </source>
</evidence>
<keyword evidence="3" id="KW-1185">Reference proteome</keyword>
<reference evidence="3" key="2">
    <citation type="journal article" date="2017" name="Nat. Plants">
        <title>The Aegilops tauschii genome reveals multiple impacts of transposons.</title>
        <authorList>
            <person name="Zhao G."/>
            <person name="Zou C."/>
            <person name="Li K."/>
            <person name="Wang K."/>
            <person name="Li T."/>
            <person name="Gao L."/>
            <person name="Zhang X."/>
            <person name="Wang H."/>
            <person name="Yang Z."/>
            <person name="Liu X."/>
            <person name="Jiang W."/>
            <person name="Mao L."/>
            <person name="Kong X."/>
            <person name="Jiao Y."/>
            <person name="Jia J."/>
        </authorList>
    </citation>
    <scope>NUCLEOTIDE SEQUENCE [LARGE SCALE GENOMIC DNA]</scope>
    <source>
        <strain evidence="3">cv. AL8/78</strain>
    </source>
</reference>
<dbReference type="AlphaFoldDB" id="A0A453QG55"/>
<feature type="compositionally biased region" description="Basic and acidic residues" evidence="1">
    <location>
        <begin position="69"/>
        <end position="83"/>
    </location>
</feature>
<reference evidence="2" key="3">
    <citation type="journal article" date="2017" name="Nature">
        <title>Genome sequence of the progenitor of the wheat D genome Aegilops tauschii.</title>
        <authorList>
            <person name="Luo M.C."/>
            <person name="Gu Y.Q."/>
            <person name="Puiu D."/>
            <person name="Wang H."/>
            <person name="Twardziok S.O."/>
            <person name="Deal K.R."/>
            <person name="Huo N."/>
            <person name="Zhu T."/>
            <person name="Wang L."/>
            <person name="Wang Y."/>
            <person name="McGuire P.E."/>
            <person name="Liu S."/>
            <person name="Long H."/>
            <person name="Ramasamy R.K."/>
            <person name="Rodriguez J.C."/>
            <person name="Van S.L."/>
            <person name="Yuan L."/>
            <person name="Wang Z."/>
            <person name="Xia Z."/>
            <person name="Xiao L."/>
            <person name="Anderson O.D."/>
            <person name="Ouyang S."/>
            <person name="Liang Y."/>
            <person name="Zimin A.V."/>
            <person name="Pertea G."/>
            <person name="Qi P."/>
            <person name="Bennetzen J.L."/>
            <person name="Dai X."/>
            <person name="Dawson M.W."/>
            <person name="Muller H.G."/>
            <person name="Kugler K."/>
            <person name="Rivarola-Duarte L."/>
            <person name="Spannagl M."/>
            <person name="Mayer K.F.X."/>
            <person name="Lu F.H."/>
            <person name="Bevan M.W."/>
            <person name="Leroy P."/>
            <person name="Li P."/>
            <person name="You F.M."/>
            <person name="Sun Q."/>
            <person name="Liu Z."/>
            <person name="Lyons E."/>
            <person name="Wicker T."/>
            <person name="Salzberg S.L."/>
            <person name="Devos K.M."/>
            <person name="Dvorak J."/>
        </authorList>
    </citation>
    <scope>NUCLEOTIDE SEQUENCE [LARGE SCALE GENOMIC DNA]</scope>
    <source>
        <strain evidence="2">cv. AL8/78</strain>
    </source>
</reference>
<dbReference type="Proteomes" id="UP000015105">
    <property type="component" value="Chromosome 7D"/>
</dbReference>
<reference evidence="2" key="4">
    <citation type="submission" date="2019-03" db="UniProtKB">
        <authorList>
            <consortium name="EnsemblPlants"/>
        </authorList>
    </citation>
    <scope>IDENTIFICATION</scope>
</reference>
<feature type="region of interest" description="Disordered" evidence="1">
    <location>
        <begin position="45"/>
        <end position="104"/>
    </location>
</feature>
<dbReference type="EnsemblPlants" id="AET7Gv20106100.12">
    <property type="protein sequence ID" value="AET7Gv20106100.12"/>
    <property type="gene ID" value="AET7Gv20106100"/>
</dbReference>
<organism evidence="2 3">
    <name type="scientific">Aegilops tauschii subsp. strangulata</name>
    <name type="common">Goatgrass</name>
    <dbReference type="NCBI Taxonomy" id="200361"/>
    <lineage>
        <taxon>Eukaryota</taxon>
        <taxon>Viridiplantae</taxon>
        <taxon>Streptophyta</taxon>
        <taxon>Embryophyta</taxon>
        <taxon>Tracheophyta</taxon>
        <taxon>Spermatophyta</taxon>
        <taxon>Magnoliopsida</taxon>
        <taxon>Liliopsida</taxon>
        <taxon>Poales</taxon>
        <taxon>Poaceae</taxon>
        <taxon>BOP clade</taxon>
        <taxon>Pooideae</taxon>
        <taxon>Triticodae</taxon>
        <taxon>Triticeae</taxon>
        <taxon>Triticinae</taxon>
        <taxon>Aegilops</taxon>
    </lineage>
</organism>
<proteinExistence type="predicted"/>
<reference evidence="3" key="1">
    <citation type="journal article" date="2014" name="Science">
        <title>Ancient hybridizations among the ancestral genomes of bread wheat.</title>
        <authorList>
            <consortium name="International Wheat Genome Sequencing Consortium,"/>
            <person name="Marcussen T."/>
            <person name="Sandve S.R."/>
            <person name="Heier L."/>
            <person name="Spannagl M."/>
            <person name="Pfeifer M."/>
            <person name="Jakobsen K.S."/>
            <person name="Wulff B.B."/>
            <person name="Steuernagel B."/>
            <person name="Mayer K.F."/>
            <person name="Olsen O.A."/>
        </authorList>
    </citation>
    <scope>NUCLEOTIDE SEQUENCE [LARGE SCALE GENOMIC DNA]</scope>
    <source>
        <strain evidence="3">cv. AL8/78</strain>
    </source>
</reference>
<name>A0A453QG55_AEGTS</name>
<reference evidence="2" key="5">
    <citation type="journal article" date="2021" name="G3 (Bethesda)">
        <title>Aegilops tauschii genome assembly Aet v5.0 features greater sequence contiguity and improved annotation.</title>
        <authorList>
            <person name="Wang L."/>
            <person name="Zhu T."/>
            <person name="Rodriguez J.C."/>
            <person name="Deal K.R."/>
            <person name="Dubcovsky J."/>
            <person name="McGuire P.E."/>
            <person name="Lux T."/>
            <person name="Spannagl M."/>
            <person name="Mayer K.F.X."/>
            <person name="Baldrich P."/>
            <person name="Meyers B.C."/>
            <person name="Huo N."/>
            <person name="Gu Y.Q."/>
            <person name="Zhou H."/>
            <person name="Devos K.M."/>
            <person name="Bennetzen J.L."/>
            <person name="Unver T."/>
            <person name="Budak H."/>
            <person name="Gulick P.J."/>
            <person name="Galiba G."/>
            <person name="Kalapos B."/>
            <person name="Nelson D.R."/>
            <person name="Li P."/>
            <person name="You F.M."/>
            <person name="Luo M.C."/>
            <person name="Dvorak J."/>
        </authorList>
    </citation>
    <scope>NUCLEOTIDE SEQUENCE [LARGE SCALE GENOMIC DNA]</scope>
    <source>
        <strain evidence="2">cv. AL8/78</strain>
    </source>
</reference>
<accession>A0A453QG55</accession>